<dbReference type="GO" id="GO:0005874">
    <property type="term" value="C:microtubule"/>
    <property type="evidence" value="ECO:0007669"/>
    <property type="project" value="UniProtKB-KW"/>
</dbReference>
<evidence type="ECO:0000256" key="5">
    <source>
        <dbReference type="ARBA" id="ARBA00022701"/>
    </source>
</evidence>
<keyword evidence="4" id="KW-0853">WD repeat</keyword>
<dbReference type="AlphaFoldDB" id="A0AAN8QTT8"/>
<evidence type="ECO:0000256" key="10">
    <source>
        <dbReference type="ARBA" id="ARBA00023212"/>
    </source>
</evidence>
<proteinExistence type="inferred from homology"/>
<name>A0AAN8QTT8_9TELE</name>
<dbReference type="GO" id="GO:0036157">
    <property type="term" value="C:outer dynein arm"/>
    <property type="evidence" value="ECO:0007669"/>
    <property type="project" value="TreeGrafter"/>
</dbReference>
<evidence type="ECO:0000256" key="4">
    <source>
        <dbReference type="ARBA" id="ARBA00022574"/>
    </source>
</evidence>
<evidence type="ECO:0000313" key="13">
    <source>
        <dbReference type="Proteomes" id="UP001356427"/>
    </source>
</evidence>
<keyword evidence="8" id="KW-0969">Cilium</keyword>
<keyword evidence="13" id="KW-1185">Reference proteome</keyword>
<comment type="similarity">
    <text evidence="2">Belongs to the dynein intermediate chain family.</text>
</comment>
<dbReference type="Proteomes" id="UP001356427">
    <property type="component" value="Unassembled WGS sequence"/>
</dbReference>
<evidence type="ECO:0000256" key="2">
    <source>
        <dbReference type="ARBA" id="ARBA00011059"/>
    </source>
</evidence>
<evidence type="ECO:0000256" key="8">
    <source>
        <dbReference type="ARBA" id="ARBA00023069"/>
    </source>
</evidence>
<evidence type="ECO:0000256" key="7">
    <source>
        <dbReference type="ARBA" id="ARBA00023017"/>
    </source>
</evidence>
<gene>
    <name evidence="12" type="ORF">J4Q44_G00277250</name>
</gene>
<evidence type="ECO:0000256" key="9">
    <source>
        <dbReference type="ARBA" id="ARBA00023175"/>
    </source>
</evidence>
<evidence type="ECO:0000256" key="6">
    <source>
        <dbReference type="ARBA" id="ARBA00022737"/>
    </source>
</evidence>
<dbReference type="GO" id="GO:0003341">
    <property type="term" value="P:cilium movement"/>
    <property type="evidence" value="ECO:0007669"/>
    <property type="project" value="TreeGrafter"/>
</dbReference>
<protein>
    <submittedName>
        <fullName evidence="12">Uncharacterized protein</fullName>
    </submittedName>
</protein>
<sequence length="138" mass="16104">MWTSSVILLWQPTSLRETLVMSPYSAHKHEHEVNTERFESETRGINHVERGWPKDVNPQEMEQTIRFRKKVEKDDNYFNTIMQLGSNMEHSIKQNNAIDIYQEYFEGEEEVVEESKPSTFSSASLTSINLSFNSVTVT</sequence>
<keyword evidence="6" id="KW-0677">Repeat</keyword>
<dbReference type="GO" id="GO:0036158">
    <property type="term" value="P:outer dynein arm assembly"/>
    <property type="evidence" value="ECO:0007669"/>
    <property type="project" value="TreeGrafter"/>
</dbReference>
<dbReference type="EMBL" id="JAGTTL010000026">
    <property type="protein sequence ID" value="KAK6301672.1"/>
    <property type="molecule type" value="Genomic_DNA"/>
</dbReference>
<evidence type="ECO:0000256" key="1">
    <source>
        <dbReference type="ARBA" id="ARBA00004430"/>
    </source>
</evidence>
<keyword evidence="10" id="KW-0206">Cytoskeleton</keyword>
<keyword evidence="11" id="KW-0966">Cell projection</keyword>
<evidence type="ECO:0000256" key="3">
    <source>
        <dbReference type="ARBA" id="ARBA00022490"/>
    </source>
</evidence>
<dbReference type="PANTHER" id="PTHR12442">
    <property type="entry name" value="DYNEIN INTERMEDIATE CHAIN"/>
    <property type="match status" value="1"/>
</dbReference>
<keyword evidence="5" id="KW-0493">Microtubule</keyword>
<keyword evidence="3" id="KW-0963">Cytoplasm</keyword>
<comment type="subcellular location">
    <subcellularLocation>
        <location evidence="1">Cytoplasm</location>
        <location evidence="1">Cytoskeleton</location>
        <location evidence="1">Cilium axoneme</location>
    </subcellularLocation>
</comment>
<dbReference type="PANTHER" id="PTHR12442:SF7">
    <property type="entry name" value="DYNEIN AXONEMAL INTERMEDIATE CHAIN 2"/>
    <property type="match status" value="1"/>
</dbReference>
<dbReference type="GO" id="GO:0045504">
    <property type="term" value="F:dynein heavy chain binding"/>
    <property type="evidence" value="ECO:0007669"/>
    <property type="project" value="TreeGrafter"/>
</dbReference>
<dbReference type="GO" id="GO:0045503">
    <property type="term" value="F:dynein light chain binding"/>
    <property type="evidence" value="ECO:0007669"/>
    <property type="project" value="TreeGrafter"/>
</dbReference>
<accession>A0AAN8QTT8</accession>
<reference evidence="12 13" key="1">
    <citation type="submission" date="2021-04" db="EMBL/GenBank/DDBJ databases">
        <authorList>
            <person name="De Guttry C."/>
            <person name="Zahm M."/>
            <person name="Klopp C."/>
            <person name="Cabau C."/>
            <person name="Louis A."/>
            <person name="Berthelot C."/>
            <person name="Parey E."/>
            <person name="Roest Crollius H."/>
            <person name="Montfort J."/>
            <person name="Robinson-Rechavi M."/>
            <person name="Bucao C."/>
            <person name="Bouchez O."/>
            <person name="Gislard M."/>
            <person name="Lluch J."/>
            <person name="Milhes M."/>
            <person name="Lampietro C."/>
            <person name="Lopez Roques C."/>
            <person name="Donnadieu C."/>
            <person name="Braasch I."/>
            <person name="Desvignes T."/>
            <person name="Postlethwait J."/>
            <person name="Bobe J."/>
            <person name="Wedekind C."/>
            <person name="Guiguen Y."/>
        </authorList>
    </citation>
    <scope>NUCLEOTIDE SEQUENCE [LARGE SCALE GENOMIC DNA]</scope>
    <source>
        <strain evidence="12">Cs_M1</strain>
        <tissue evidence="12">Blood</tissue>
    </source>
</reference>
<evidence type="ECO:0000256" key="11">
    <source>
        <dbReference type="ARBA" id="ARBA00023273"/>
    </source>
</evidence>
<comment type="caution">
    <text evidence="12">The sequence shown here is derived from an EMBL/GenBank/DDBJ whole genome shotgun (WGS) entry which is preliminary data.</text>
</comment>
<dbReference type="InterPro" id="IPR050687">
    <property type="entry name" value="Dynein_IC"/>
</dbReference>
<evidence type="ECO:0000313" key="12">
    <source>
        <dbReference type="EMBL" id="KAK6301672.1"/>
    </source>
</evidence>
<keyword evidence="7" id="KW-0243">Dynein</keyword>
<organism evidence="12 13">
    <name type="scientific">Coregonus suidteri</name>
    <dbReference type="NCBI Taxonomy" id="861788"/>
    <lineage>
        <taxon>Eukaryota</taxon>
        <taxon>Metazoa</taxon>
        <taxon>Chordata</taxon>
        <taxon>Craniata</taxon>
        <taxon>Vertebrata</taxon>
        <taxon>Euteleostomi</taxon>
        <taxon>Actinopterygii</taxon>
        <taxon>Neopterygii</taxon>
        <taxon>Teleostei</taxon>
        <taxon>Protacanthopterygii</taxon>
        <taxon>Salmoniformes</taxon>
        <taxon>Salmonidae</taxon>
        <taxon>Coregoninae</taxon>
        <taxon>Coregonus</taxon>
    </lineage>
</organism>
<keyword evidence="9" id="KW-0505">Motor protein</keyword>